<dbReference type="PANTHER" id="PTHR23065:SF11">
    <property type="entry name" value="SYNDAPIN, ISOFORM C"/>
    <property type="match status" value="1"/>
</dbReference>
<dbReference type="EMBL" id="LIAE01007184">
    <property type="protein sequence ID" value="PAV81338.1"/>
    <property type="molecule type" value="Genomic_DNA"/>
</dbReference>
<name>A0A2A2L5D0_9BILA</name>
<gene>
    <name evidence="8" type="ORF">WR25_09323</name>
</gene>
<evidence type="ECO:0000256" key="4">
    <source>
        <dbReference type="PROSITE-ProRule" id="PRU01077"/>
    </source>
</evidence>
<evidence type="ECO:0000259" key="7">
    <source>
        <dbReference type="PROSITE" id="PS51741"/>
    </source>
</evidence>
<feature type="compositionally biased region" description="Low complexity" evidence="5">
    <location>
        <begin position="365"/>
        <end position="374"/>
    </location>
</feature>
<dbReference type="GO" id="GO:0007010">
    <property type="term" value="P:cytoskeleton organization"/>
    <property type="evidence" value="ECO:0007669"/>
    <property type="project" value="TreeGrafter"/>
</dbReference>
<feature type="domain" description="F-BAR" evidence="7">
    <location>
        <begin position="7"/>
        <end position="285"/>
    </location>
</feature>
<dbReference type="Gene3D" id="2.30.30.40">
    <property type="entry name" value="SH3 Domains"/>
    <property type="match status" value="1"/>
</dbReference>
<dbReference type="InterPro" id="IPR031160">
    <property type="entry name" value="F_BAR_dom"/>
</dbReference>
<dbReference type="SUPFAM" id="SSF103657">
    <property type="entry name" value="BAR/IMD domain-like"/>
    <property type="match status" value="1"/>
</dbReference>
<dbReference type="InterPro" id="IPR001452">
    <property type="entry name" value="SH3_domain"/>
</dbReference>
<dbReference type="Pfam" id="PF14604">
    <property type="entry name" value="SH3_9"/>
    <property type="match status" value="1"/>
</dbReference>
<dbReference type="GO" id="GO:0005543">
    <property type="term" value="F:phospholipid binding"/>
    <property type="evidence" value="ECO:0007669"/>
    <property type="project" value="TreeGrafter"/>
</dbReference>
<feature type="region of interest" description="Disordered" evidence="5">
    <location>
        <begin position="344"/>
        <end position="418"/>
    </location>
</feature>
<evidence type="ECO:0000259" key="6">
    <source>
        <dbReference type="PROSITE" id="PS50002"/>
    </source>
</evidence>
<reference evidence="8 9" key="1">
    <citation type="journal article" date="2017" name="Curr. Biol.">
        <title>Genome architecture and evolution of a unichromosomal asexual nematode.</title>
        <authorList>
            <person name="Fradin H."/>
            <person name="Zegar C."/>
            <person name="Gutwein M."/>
            <person name="Lucas J."/>
            <person name="Kovtun M."/>
            <person name="Corcoran D."/>
            <person name="Baugh L.R."/>
            <person name="Kiontke K."/>
            <person name="Gunsalus K."/>
            <person name="Fitch D.H."/>
            <person name="Piano F."/>
        </authorList>
    </citation>
    <scope>NUCLEOTIDE SEQUENCE [LARGE SCALE GENOMIC DNA]</scope>
    <source>
        <strain evidence="8">PF1309</strain>
    </source>
</reference>
<keyword evidence="9" id="KW-1185">Reference proteome</keyword>
<evidence type="ECO:0000256" key="2">
    <source>
        <dbReference type="ARBA" id="ARBA00022443"/>
    </source>
</evidence>
<dbReference type="SMART" id="SM00326">
    <property type="entry name" value="SH3"/>
    <property type="match status" value="1"/>
</dbReference>
<evidence type="ECO:0000256" key="5">
    <source>
        <dbReference type="SAM" id="MobiDB-lite"/>
    </source>
</evidence>
<protein>
    <recommendedName>
        <fullName evidence="10">SH3 domain-containing protein</fullName>
    </recommendedName>
</protein>
<dbReference type="Pfam" id="PF00611">
    <property type="entry name" value="FCH"/>
    <property type="match status" value="1"/>
</dbReference>
<dbReference type="GO" id="GO:0005768">
    <property type="term" value="C:endosome"/>
    <property type="evidence" value="ECO:0007669"/>
    <property type="project" value="TreeGrafter"/>
</dbReference>
<evidence type="ECO:0000313" key="8">
    <source>
        <dbReference type="EMBL" id="PAV81338.1"/>
    </source>
</evidence>
<feature type="compositionally biased region" description="Polar residues" evidence="5">
    <location>
        <begin position="384"/>
        <end position="393"/>
    </location>
</feature>
<dbReference type="GO" id="GO:0030100">
    <property type="term" value="P:regulation of endocytosis"/>
    <property type="evidence" value="ECO:0007669"/>
    <property type="project" value="TreeGrafter"/>
</dbReference>
<dbReference type="STRING" id="2018661.A0A2A2L5D0"/>
<dbReference type="PROSITE" id="PS50002">
    <property type="entry name" value="SH3"/>
    <property type="match status" value="1"/>
</dbReference>
<dbReference type="PROSITE" id="PS51741">
    <property type="entry name" value="F_BAR"/>
    <property type="match status" value="1"/>
</dbReference>
<feature type="domain" description="SH3" evidence="6">
    <location>
        <begin position="426"/>
        <end position="484"/>
    </location>
</feature>
<dbReference type="InterPro" id="IPR001060">
    <property type="entry name" value="FCH_dom"/>
</dbReference>
<keyword evidence="4" id="KW-0175">Coiled coil</keyword>
<proteinExistence type="predicted"/>
<dbReference type="GO" id="GO:0005886">
    <property type="term" value="C:plasma membrane"/>
    <property type="evidence" value="ECO:0007669"/>
    <property type="project" value="TreeGrafter"/>
</dbReference>
<dbReference type="Gene3D" id="1.20.1270.60">
    <property type="entry name" value="Arfaptin homology (AH) domain/BAR domain"/>
    <property type="match status" value="1"/>
</dbReference>
<dbReference type="SMART" id="SM00055">
    <property type="entry name" value="FCH"/>
    <property type="match status" value="1"/>
</dbReference>
<evidence type="ECO:0000313" key="9">
    <source>
        <dbReference type="Proteomes" id="UP000218231"/>
    </source>
</evidence>
<dbReference type="GO" id="GO:0097320">
    <property type="term" value="P:plasma membrane tubulation"/>
    <property type="evidence" value="ECO:0007669"/>
    <property type="project" value="TreeGrafter"/>
</dbReference>
<dbReference type="FunFam" id="1.20.1270.60:FF:000009">
    <property type="entry name" value="Protein kinase C and casein kinase substrate in neurons 2"/>
    <property type="match status" value="1"/>
</dbReference>
<dbReference type="OrthoDB" id="10255128at2759"/>
<accession>A0A2A2L5D0</accession>
<comment type="caution">
    <text evidence="8">The sequence shown here is derived from an EMBL/GenBank/DDBJ whole genome shotgun (WGS) entry which is preliminary data.</text>
</comment>
<evidence type="ECO:0000256" key="1">
    <source>
        <dbReference type="ARBA" id="ARBA00004184"/>
    </source>
</evidence>
<organism evidence="8 9">
    <name type="scientific">Diploscapter pachys</name>
    <dbReference type="NCBI Taxonomy" id="2018661"/>
    <lineage>
        <taxon>Eukaryota</taxon>
        <taxon>Metazoa</taxon>
        <taxon>Ecdysozoa</taxon>
        <taxon>Nematoda</taxon>
        <taxon>Chromadorea</taxon>
        <taxon>Rhabditida</taxon>
        <taxon>Rhabditina</taxon>
        <taxon>Rhabditomorpha</taxon>
        <taxon>Rhabditoidea</taxon>
        <taxon>Rhabditidae</taxon>
        <taxon>Diploscapter</taxon>
    </lineage>
</organism>
<dbReference type="AlphaFoldDB" id="A0A2A2L5D0"/>
<dbReference type="InterPro" id="IPR036028">
    <property type="entry name" value="SH3-like_dom_sf"/>
</dbReference>
<dbReference type="PRINTS" id="PR00452">
    <property type="entry name" value="SH3DOMAIN"/>
</dbReference>
<keyword evidence="2 3" id="KW-0728">SH3 domain</keyword>
<comment type="subcellular location">
    <subcellularLocation>
        <location evidence="1">Endomembrane system</location>
        <topology evidence="1">Peripheral membrane protein</topology>
    </subcellularLocation>
</comment>
<dbReference type="Proteomes" id="UP000218231">
    <property type="component" value="Unassembled WGS sequence"/>
</dbReference>
<evidence type="ECO:0000256" key="3">
    <source>
        <dbReference type="PROSITE-ProRule" id="PRU00192"/>
    </source>
</evidence>
<dbReference type="InterPro" id="IPR027267">
    <property type="entry name" value="AH/BAR_dom_sf"/>
</dbReference>
<dbReference type="PANTHER" id="PTHR23065">
    <property type="entry name" value="PROLINE-SERINE-THREONINE PHOSPHATASE INTERACTING PROTEIN 1"/>
    <property type="match status" value="1"/>
</dbReference>
<evidence type="ECO:0008006" key="10">
    <source>
        <dbReference type="Google" id="ProtNLM"/>
    </source>
</evidence>
<dbReference type="SUPFAM" id="SSF50044">
    <property type="entry name" value="SH3-domain"/>
    <property type="match status" value="1"/>
</dbReference>
<sequence>MKMRKYMSSSDIYTPGFWEIGAYKNNVRRMQEGIDQLDEFTKMVKERAEIEAKYSKMLLIFADKWKNQVDSTLNGGIIKTDWLQLLGEANELSKIHANLRDRLADDIMKSTTSYIKENHHTSLLRGPKEIVEIEKSFDKAQKPWKKLYEKMEDKRKVYYNACRGERSAQVNLQNCRADTSISQDGEQKFQERYDKMKAEVQKTRQAYEKSLHDLTGYRDAYMKAMAYTFEQCQETEKKRCTFFIGMMRETQKLYEDLITNNRFISMHSQLDAQLINSNDHAITSDLHQWSLMNGPDSDGNWPQFEEYSPEMRIIGSKTQPKDPSGVVLTRQIIKSEDIVMQPTVGTANTSTLRHENEKASPKLQSSSDSDTNTFDSRKTETFKYKQQTNNSEWQRNDHHQNRQADSPPLTSTTPDSAKYGDFEEYTTCKKAVVLYDYNPAEADEIQLGKGETIEVLSEPDSLGWCTGKKNGVVGLFPASYVRYV</sequence>